<evidence type="ECO:0000256" key="1">
    <source>
        <dbReference type="SAM" id="MobiDB-lite"/>
    </source>
</evidence>
<feature type="compositionally biased region" description="Basic and acidic residues" evidence="1">
    <location>
        <begin position="71"/>
        <end position="91"/>
    </location>
</feature>
<organism evidence="2 3">
    <name type="scientific">Cardiobacterium valvarum F0432</name>
    <dbReference type="NCBI Taxonomy" id="797473"/>
    <lineage>
        <taxon>Bacteria</taxon>
        <taxon>Pseudomonadati</taxon>
        <taxon>Pseudomonadota</taxon>
        <taxon>Gammaproteobacteria</taxon>
        <taxon>Cardiobacteriales</taxon>
        <taxon>Cardiobacteriaceae</taxon>
        <taxon>Cardiobacterium</taxon>
    </lineage>
</organism>
<dbReference type="STRING" id="797473.HMPREF9080_00699"/>
<reference evidence="2 3" key="1">
    <citation type="submission" date="2011-08" db="EMBL/GenBank/DDBJ databases">
        <authorList>
            <person name="Weinstock G."/>
            <person name="Sodergren E."/>
            <person name="Clifton S."/>
            <person name="Fulton L."/>
            <person name="Fulton B."/>
            <person name="Courtney L."/>
            <person name="Fronick C."/>
            <person name="Harrison M."/>
            <person name="Strong C."/>
            <person name="Farmer C."/>
            <person name="Delahaunty K."/>
            <person name="Markovic C."/>
            <person name="Hall O."/>
            <person name="Minx P."/>
            <person name="Tomlinson C."/>
            <person name="Mitreva M."/>
            <person name="Hou S."/>
            <person name="Chen J."/>
            <person name="Wollam A."/>
            <person name="Pepin K.H."/>
            <person name="Johnson M."/>
            <person name="Bhonagiri V."/>
            <person name="Zhang X."/>
            <person name="Suruliraj S."/>
            <person name="Warren W."/>
            <person name="Chinwalla A."/>
            <person name="Mardis E.R."/>
            <person name="Wilson R.K."/>
        </authorList>
    </citation>
    <scope>NUCLEOTIDE SEQUENCE [LARGE SCALE GENOMIC DNA]</scope>
    <source>
        <strain evidence="2 3">F0432</strain>
    </source>
</reference>
<name>G9ZD65_9GAMM</name>
<sequence>MVRLLRLMRVRVSLYSRMRPDRVVLTSSRLSGRRFRNKGGQVFAVFGVFENRRQLAEHHPDAFAAQQLEGAQREQENAEQHQADGHGGGEKVDVAHAGEALQHGVARQQAAAQPEDEAVGAGDEDEGEDGGEQERQQVVLQHRPQGEGHQQVGNVAVERVIGRRQGVRHGHQVKNGGGIIAVPPAAWLALRATMPLPSARKLR</sequence>
<evidence type="ECO:0000313" key="2">
    <source>
        <dbReference type="EMBL" id="EHM55530.1"/>
    </source>
</evidence>
<feature type="region of interest" description="Disordered" evidence="1">
    <location>
        <begin position="103"/>
        <end position="135"/>
    </location>
</feature>
<accession>G9ZD65</accession>
<dbReference type="EMBL" id="AGCM01000034">
    <property type="protein sequence ID" value="EHM55530.1"/>
    <property type="molecule type" value="Genomic_DNA"/>
</dbReference>
<feature type="region of interest" description="Disordered" evidence="1">
    <location>
        <begin position="69"/>
        <end position="91"/>
    </location>
</feature>
<feature type="compositionally biased region" description="Acidic residues" evidence="1">
    <location>
        <begin position="114"/>
        <end position="131"/>
    </location>
</feature>
<evidence type="ECO:0000313" key="3">
    <source>
        <dbReference type="Proteomes" id="UP000004750"/>
    </source>
</evidence>
<proteinExistence type="predicted"/>
<dbReference type="Proteomes" id="UP000004750">
    <property type="component" value="Unassembled WGS sequence"/>
</dbReference>
<protein>
    <submittedName>
        <fullName evidence="2">Uncharacterized protein</fullName>
    </submittedName>
</protein>
<dbReference type="AlphaFoldDB" id="G9ZD65"/>
<gene>
    <name evidence="2" type="ORF">HMPREF9080_00699</name>
</gene>
<dbReference type="HOGENOM" id="CLU_1346872_0_0_6"/>
<comment type="caution">
    <text evidence="2">The sequence shown here is derived from an EMBL/GenBank/DDBJ whole genome shotgun (WGS) entry which is preliminary data.</text>
</comment>